<dbReference type="AlphaFoldDB" id="A0A7W7G9E5"/>
<evidence type="ECO:0008006" key="4">
    <source>
        <dbReference type="Google" id="ProtNLM"/>
    </source>
</evidence>
<accession>A0A7W7G9E5</accession>
<feature type="compositionally biased region" description="Pro residues" evidence="1">
    <location>
        <begin position="78"/>
        <end position="87"/>
    </location>
</feature>
<protein>
    <recommendedName>
        <fullName evidence="4">YbaB/EbfC family DNA-binding protein</fullName>
    </recommendedName>
</protein>
<keyword evidence="3" id="KW-1185">Reference proteome</keyword>
<evidence type="ECO:0000313" key="2">
    <source>
        <dbReference type="EMBL" id="MBB4701257.1"/>
    </source>
</evidence>
<proteinExistence type="predicted"/>
<sequence>MESENGLAKRFDGLLNTSTPFAPDTAEEVRERLTVNESRAEEVSAPAEAVETAASEPEPAPVAEAEPRRRPPSGGSATPPPPPPPPFDALDLFGGAREILAEIGGLTHALRTARQHAEPSTGEDHSGTIAVTLAPDGTFDRLSFRRPWRKVLPFEAFDPAVLEAISNAVLARFTTMLPADDMIRPTTEPPPVPPLRAPAPPDLDAEAVLRQANLLFAEFSTALTTARQEATRAVPTGVEIKSDTGRVTLTLTGDLVTRVATHPSWLRTADETRVTEEFDTAFKAVNQVIGDRSARPATETVPGLRELTKATRELQALTRSLGLLS</sequence>
<organism evidence="2 3">
    <name type="scientific">Sphaerisporangium siamense</name>
    <dbReference type="NCBI Taxonomy" id="795645"/>
    <lineage>
        <taxon>Bacteria</taxon>
        <taxon>Bacillati</taxon>
        <taxon>Actinomycetota</taxon>
        <taxon>Actinomycetes</taxon>
        <taxon>Streptosporangiales</taxon>
        <taxon>Streptosporangiaceae</taxon>
        <taxon>Sphaerisporangium</taxon>
    </lineage>
</organism>
<comment type="caution">
    <text evidence="2">The sequence shown here is derived from an EMBL/GenBank/DDBJ whole genome shotgun (WGS) entry which is preliminary data.</text>
</comment>
<evidence type="ECO:0000313" key="3">
    <source>
        <dbReference type="Proteomes" id="UP000542210"/>
    </source>
</evidence>
<gene>
    <name evidence="2" type="ORF">BJ982_002801</name>
</gene>
<dbReference type="EMBL" id="JACHND010000001">
    <property type="protein sequence ID" value="MBB4701257.1"/>
    <property type="molecule type" value="Genomic_DNA"/>
</dbReference>
<dbReference type="Proteomes" id="UP000542210">
    <property type="component" value="Unassembled WGS sequence"/>
</dbReference>
<feature type="region of interest" description="Disordered" evidence="1">
    <location>
        <begin position="1"/>
        <end position="89"/>
    </location>
</feature>
<dbReference type="RefSeq" id="WP_184880231.1">
    <property type="nucleotide sequence ID" value="NZ_BOOV01000027.1"/>
</dbReference>
<name>A0A7W7G9E5_9ACTN</name>
<evidence type="ECO:0000256" key="1">
    <source>
        <dbReference type="SAM" id="MobiDB-lite"/>
    </source>
</evidence>
<feature type="compositionally biased region" description="Basic and acidic residues" evidence="1">
    <location>
        <begin position="27"/>
        <end position="42"/>
    </location>
</feature>
<feature type="compositionally biased region" description="Low complexity" evidence="1">
    <location>
        <begin position="43"/>
        <end position="64"/>
    </location>
</feature>
<reference evidence="2 3" key="1">
    <citation type="submission" date="2020-08" db="EMBL/GenBank/DDBJ databases">
        <title>Sequencing the genomes of 1000 actinobacteria strains.</title>
        <authorList>
            <person name="Klenk H.-P."/>
        </authorList>
    </citation>
    <scope>NUCLEOTIDE SEQUENCE [LARGE SCALE GENOMIC DNA]</scope>
    <source>
        <strain evidence="2 3">DSM 45784</strain>
    </source>
</reference>